<protein>
    <submittedName>
        <fullName evidence="1">CHRD domain-containing protein</fullName>
    </submittedName>
</protein>
<reference evidence="2" key="1">
    <citation type="submission" date="2016-10" db="EMBL/GenBank/DDBJ databases">
        <authorList>
            <person name="Varghese N."/>
            <person name="Submissions S."/>
        </authorList>
    </citation>
    <scope>NUCLEOTIDE SEQUENCE [LARGE SCALE GENOMIC DNA]</scope>
    <source>
        <strain evidence="2">CGMCC 1.10783</strain>
    </source>
</reference>
<dbReference type="AlphaFoldDB" id="A0A1G8IK08"/>
<gene>
    <name evidence="1" type="ORF">SAMN05216555_101273</name>
</gene>
<accession>A0A1G8IK08</accession>
<organism evidence="1 2">
    <name type="scientific">Arthrobacter cupressi</name>
    <dbReference type="NCBI Taxonomy" id="1045773"/>
    <lineage>
        <taxon>Bacteria</taxon>
        <taxon>Bacillati</taxon>
        <taxon>Actinomycetota</taxon>
        <taxon>Actinomycetes</taxon>
        <taxon>Micrococcales</taxon>
        <taxon>Micrococcaceae</taxon>
        <taxon>Arthrobacter</taxon>
    </lineage>
</organism>
<dbReference type="Pfam" id="PF07452">
    <property type="entry name" value="CHRD"/>
    <property type="match status" value="1"/>
</dbReference>
<evidence type="ECO:0000313" key="1">
    <source>
        <dbReference type="EMBL" id="SDI19319.1"/>
    </source>
</evidence>
<sequence length="148" mass="14749">MPATRTLKPLAVLGIAAALAAAGAGAATAKPGGVPAIPLNTEQEVTGSNTGASGFFSYTIDGGELCYTLTARDLSLPAVAAHIHVAPRGVAGPVVVPLAVGSGTTWTLDACTTADPALLAEIAASPRSYYVNVHTPTFPGGEIRGQLK</sequence>
<dbReference type="RefSeq" id="WP_074586292.1">
    <property type="nucleotide sequence ID" value="NZ_FNEI01000001.1"/>
</dbReference>
<name>A0A1G8IK08_9MICC</name>
<dbReference type="OrthoDB" id="8901345at2"/>
<dbReference type="SMART" id="SM00754">
    <property type="entry name" value="CHRD"/>
    <property type="match status" value="1"/>
</dbReference>
<proteinExistence type="predicted"/>
<dbReference type="Proteomes" id="UP000182130">
    <property type="component" value="Unassembled WGS sequence"/>
</dbReference>
<evidence type="ECO:0000313" key="2">
    <source>
        <dbReference type="Proteomes" id="UP000182130"/>
    </source>
</evidence>
<dbReference type="EMBL" id="FNEI01000001">
    <property type="protein sequence ID" value="SDI19319.1"/>
    <property type="molecule type" value="Genomic_DNA"/>
</dbReference>
<dbReference type="InterPro" id="IPR010895">
    <property type="entry name" value="CHRD"/>
</dbReference>
<dbReference type="STRING" id="1045773.SAMN05216555_101273"/>
<keyword evidence="2" id="KW-1185">Reference proteome</keyword>